<organism evidence="3 4">
    <name type="scientific">Diaporthe vaccinii</name>
    <dbReference type="NCBI Taxonomy" id="105482"/>
    <lineage>
        <taxon>Eukaryota</taxon>
        <taxon>Fungi</taxon>
        <taxon>Dikarya</taxon>
        <taxon>Ascomycota</taxon>
        <taxon>Pezizomycotina</taxon>
        <taxon>Sordariomycetes</taxon>
        <taxon>Sordariomycetidae</taxon>
        <taxon>Diaporthales</taxon>
        <taxon>Diaporthaceae</taxon>
        <taxon>Diaporthe</taxon>
        <taxon>Diaporthe eres species complex</taxon>
    </lineage>
</organism>
<keyword evidence="1" id="KW-0560">Oxidoreductase</keyword>
<proteinExistence type="predicted"/>
<protein>
    <recommendedName>
        <fullName evidence="2">NADP-dependent oxidoreductase domain-containing protein</fullName>
    </recommendedName>
</protein>
<dbReference type="PANTHER" id="PTHR11732">
    <property type="entry name" value="ALDO/KETO REDUCTASE"/>
    <property type="match status" value="1"/>
</dbReference>
<dbReference type="InterPro" id="IPR036812">
    <property type="entry name" value="NAD(P)_OxRdtase_dom_sf"/>
</dbReference>
<dbReference type="Gene3D" id="3.20.20.100">
    <property type="entry name" value="NADP-dependent oxidoreductase domain"/>
    <property type="match status" value="1"/>
</dbReference>
<evidence type="ECO:0000259" key="2">
    <source>
        <dbReference type="Pfam" id="PF00248"/>
    </source>
</evidence>
<dbReference type="SUPFAM" id="SSF51430">
    <property type="entry name" value="NAD(P)-linked oxidoreductase"/>
    <property type="match status" value="1"/>
</dbReference>
<evidence type="ECO:0000256" key="1">
    <source>
        <dbReference type="ARBA" id="ARBA00023002"/>
    </source>
</evidence>
<name>A0ABR4EEC4_9PEZI</name>
<dbReference type="PRINTS" id="PR00069">
    <property type="entry name" value="ALDKETRDTASE"/>
</dbReference>
<dbReference type="InterPro" id="IPR020471">
    <property type="entry name" value="AKR"/>
</dbReference>
<dbReference type="EMBL" id="JBAWTH010000064">
    <property type="protein sequence ID" value="KAL2280646.1"/>
    <property type="molecule type" value="Genomic_DNA"/>
</dbReference>
<dbReference type="Proteomes" id="UP001600888">
    <property type="component" value="Unassembled WGS sequence"/>
</dbReference>
<gene>
    <name evidence="3" type="ORF">FJTKL_12360</name>
</gene>
<reference evidence="3 4" key="1">
    <citation type="submission" date="2024-03" db="EMBL/GenBank/DDBJ databases">
        <title>A high-quality draft genome sequence of Diaporthe vaccinii, a causative agent of upright dieback and viscid rot disease in cranberry plants.</title>
        <authorList>
            <person name="Sarrasin M."/>
            <person name="Lang B.F."/>
            <person name="Burger G."/>
        </authorList>
    </citation>
    <scope>NUCLEOTIDE SEQUENCE [LARGE SCALE GENOMIC DNA]</scope>
    <source>
        <strain evidence="3 4">IS7</strain>
    </source>
</reference>
<evidence type="ECO:0000313" key="3">
    <source>
        <dbReference type="EMBL" id="KAL2280646.1"/>
    </source>
</evidence>
<evidence type="ECO:0000313" key="4">
    <source>
        <dbReference type="Proteomes" id="UP001600888"/>
    </source>
</evidence>
<sequence>GLCAWPSKPAKRRQLPCSDGRNVREARAELARLRVPQALTSPNSLRSPITHGAGIDSAARTESWEDFALHHRCDFDIAHVGRDLDGENEGEGQQNYGPGPCRHACPSLSYKVVSLLERKANRGVIFPESPDSRPILHRFTTSLPSSPHRYQNKHVRFQSSIMSFGTKAKLLSGDEIPTLGYGTWQSKPGEVSVGIYEALKAGYRHLDLAKIYENQKEVAEGLHKGIKEFGIKREDLFITSKLWNNAHRPEHVEKALDDTLAELQLDYLDLYLIHWPVAFPLEGAIGEVLFPKHKEKQGEVALDNGVSLVDTWKALIALPKSKVRNIGVSNFTVEHLKTVSEATGVVPSVNQVERHPRLNQNDTLIPYAKEKGIHITAYSAFGNNSFGLPLLITHPAVEAIAKKHNATGAQVVLAWSQVGGHSVIPKSVTPSRIAANFQEIKLNDDDVKAINEIGTKEYQRFNVPATYNPKWDINIWDDEKEKTATNKVVVA</sequence>
<comment type="caution">
    <text evidence="3">The sequence shown here is derived from an EMBL/GenBank/DDBJ whole genome shotgun (WGS) entry which is preliminary data.</text>
</comment>
<accession>A0ABR4EEC4</accession>
<dbReference type="InterPro" id="IPR023210">
    <property type="entry name" value="NADP_OxRdtase_dom"/>
</dbReference>
<feature type="non-terminal residue" evidence="3">
    <location>
        <position position="1"/>
    </location>
</feature>
<keyword evidence="4" id="KW-1185">Reference proteome</keyword>
<feature type="domain" description="NADP-dependent oxidoreductase" evidence="2">
    <location>
        <begin position="179"/>
        <end position="453"/>
    </location>
</feature>
<dbReference type="Pfam" id="PF00248">
    <property type="entry name" value="Aldo_ket_red"/>
    <property type="match status" value="1"/>
</dbReference>